<protein>
    <submittedName>
        <fullName evidence="1">Uncharacterized protein</fullName>
    </submittedName>
</protein>
<evidence type="ECO:0000313" key="1">
    <source>
        <dbReference type="EMBL" id="KAJ4498577.1"/>
    </source>
</evidence>
<comment type="caution">
    <text evidence="1">The sequence shown here is derived from an EMBL/GenBank/DDBJ whole genome shotgun (WGS) entry which is preliminary data.</text>
</comment>
<sequence length="905" mass="99441">MVDWDFYCALCAVPFHTSGVEETLRDFHVDESDQKFFAWVDTLQVIAHNPQASGLSCCYISGDGCCDNYGTARCKPSDNPNCPALSGGSETFNVDIYYNYASMQEGTIPVHRNCLEIFKKALAHEKGVSFSQMGSVDLDPDILFSAMRSERKSKGLRCLDLDYFELDEVKREQYIYFDVESSPFLFDSLHIEALEDYIIVMPLSSPSRNTETAPSHSPSYRDPFINLPPRNPNRIRLMPSFWRKRVEIHMSWSWEIIAHVALSEQSYNWEKIYYDLERFSKLDKTNEKDFLGFANRRRIYNVCRQLTPSYVQLENEAQAAYPTGDSEEMLRTAKCQHFVSVSMPLVSAFNSTNTFMLHRWSDIAHEEKVLEIFWNSSGALTGIALTIRGVQSAVEGSAIGAGAATGLKTDTLVIQKGDWIDGFLFFMSAPEPKIIGVTVRTLRSPGTSFGSTNGAGLRLMSVDNGNVFVGLKAAATTDSISKLGILECFLPSSVDLPLSPPKVDAATRKMIWKNQLPPPSVRALPFHIGYNNCGDEATESGQIMDLLIFGESEAQLHTLTGIAVSADFLGFFAYHNDAEPSFIGLSKRNLKHFSIDGPGGERVVKLSLSVGSTPVGLKISSVILTNRGRQGIFGMLRESDCLIHDYAASETTTANANEAIAGVYGSFEIIRGYSRFTALGVLRATSTSSEPLPLPIPTSPGAWDPTPPPPHWHAEGPVYGSSEHYALTYLDLTKPISKISGLLAAPEWYDIVELGGFVVTYVDGSTCYIVVKRHEGMSHGISQADEGVVAHVTTAEAWVQNRDTGPGACWDLGPNGACISTITVWAGKYLNGVQLHTVDGRTSPRWGKCGGRESTVITTDASSTQNPDVVAHSRVVGVKFYLDSHRDHHNASDARPMGLQALVTA</sequence>
<gene>
    <name evidence="1" type="ORF">C8R41DRAFT_916495</name>
</gene>
<dbReference type="EMBL" id="JANVFT010000015">
    <property type="protein sequence ID" value="KAJ4498577.1"/>
    <property type="molecule type" value="Genomic_DNA"/>
</dbReference>
<keyword evidence="2" id="KW-1185">Reference proteome</keyword>
<organism evidence="1 2">
    <name type="scientific">Lentinula lateritia</name>
    <dbReference type="NCBI Taxonomy" id="40482"/>
    <lineage>
        <taxon>Eukaryota</taxon>
        <taxon>Fungi</taxon>
        <taxon>Dikarya</taxon>
        <taxon>Basidiomycota</taxon>
        <taxon>Agaricomycotina</taxon>
        <taxon>Agaricomycetes</taxon>
        <taxon>Agaricomycetidae</taxon>
        <taxon>Agaricales</taxon>
        <taxon>Marasmiineae</taxon>
        <taxon>Omphalotaceae</taxon>
        <taxon>Lentinula</taxon>
    </lineage>
</organism>
<name>A0ABQ8VQF9_9AGAR</name>
<accession>A0ABQ8VQF9</accession>
<proteinExistence type="predicted"/>
<evidence type="ECO:0000313" key="2">
    <source>
        <dbReference type="Proteomes" id="UP001150217"/>
    </source>
</evidence>
<dbReference type="Proteomes" id="UP001150217">
    <property type="component" value="Unassembled WGS sequence"/>
</dbReference>
<reference evidence="1" key="1">
    <citation type="submission" date="2022-08" db="EMBL/GenBank/DDBJ databases">
        <title>A Global Phylogenomic Analysis of the Shiitake Genus Lentinula.</title>
        <authorList>
            <consortium name="DOE Joint Genome Institute"/>
            <person name="Sierra-Patev S."/>
            <person name="Min B."/>
            <person name="Naranjo-Ortiz M."/>
            <person name="Looney B."/>
            <person name="Konkel Z."/>
            <person name="Slot J.C."/>
            <person name="Sakamoto Y."/>
            <person name="Steenwyk J.L."/>
            <person name="Rokas A."/>
            <person name="Carro J."/>
            <person name="Camarero S."/>
            <person name="Ferreira P."/>
            <person name="Molpeceres G."/>
            <person name="Ruiz-Duenas F.J."/>
            <person name="Serrano A."/>
            <person name="Henrissat B."/>
            <person name="Drula E."/>
            <person name="Hughes K.W."/>
            <person name="Mata J.L."/>
            <person name="Ishikawa N.K."/>
            <person name="Vargas-Isla R."/>
            <person name="Ushijima S."/>
            <person name="Smith C.A."/>
            <person name="Ahrendt S."/>
            <person name="Andreopoulos W."/>
            <person name="He G."/>
            <person name="Labutti K."/>
            <person name="Lipzen A."/>
            <person name="Ng V."/>
            <person name="Riley R."/>
            <person name="Sandor L."/>
            <person name="Barry K."/>
            <person name="Martinez A.T."/>
            <person name="Xiao Y."/>
            <person name="Gibbons J.G."/>
            <person name="Terashima K."/>
            <person name="Grigoriev I.V."/>
            <person name="Hibbett D.S."/>
        </authorList>
    </citation>
    <scope>NUCLEOTIDE SEQUENCE</scope>
    <source>
        <strain evidence="1">RHP3577 ss4</strain>
    </source>
</reference>